<name>A0AA36B2D2_OCTVU</name>
<keyword evidence="3" id="KW-1185">Reference proteome</keyword>
<dbReference type="Proteomes" id="UP001162480">
    <property type="component" value="Chromosome 8"/>
</dbReference>
<evidence type="ECO:0000256" key="1">
    <source>
        <dbReference type="SAM" id="MobiDB-lite"/>
    </source>
</evidence>
<dbReference type="AlphaFoldDB" id="A0AA36B2D2"/>
<feature type="region of interest" description="Disordered" evidence="1">
    <location>
        <begin position="64"/>
        <end position="129"/>
    </location>
</feature>
<sequence>MKQLPYDELRNGKPAPHKHKLRLKDFLKTSLKKANILEKEYEPTMSDVVEDIIDKSATEWKRKGVQALGDDHNISDDGDNNAVAAAAAEEGAEEEGEGRGMRRKRKRRKGKEKEEEEEEEEKGEEETWC</sequence>
<dbReference type="EMBL" id="OX597821">
    <property type="protein sequence ID" value="CAI9726691.1"/>
    <property type="molecule type" value="Genomic_DNA"/>
</dbReference>
<reference evidence="2" key="1">
    <citation type="submission" date="2023-08" db="EMBL/GenBank/DDBJ databases">
        <authorList>
            <person name="Alioto T."/>
            <person name="Alioto T."/>
            <person name="Gomez Garrido J."/>
        </authorList>
    </citation>
    <scope>NUCLEOTIDE SEQUENCE</scope>
</reference>
<proteinExistence type="predicted"/>
<feature type="compositionally biased region" description="Acidic residues" evidence="1">
    <location>
        <begin position="114"/>
        <end position="129"/>
    </location>
</feature>
<evidence type="ECO:0000313" key="3">
    <source>
        <dbReference type="Proteomes" id="UP001162480"/>
    </source>
</evidence>
<evidence type="ECO:0000313" key="2">
    <source>
        <dbReference type="EMBL" id="CAI9726691.1"/>
    </source>
</evidence>
<accession>A0AA36B2D2</accession>
<gene>
    <name evidence="2" type="ORF">OCTVUL_1B002375</name>
</gene>
<feature type="compositionally biased region" description="Basic residues" evidence="1">
    <location>
        <begin position="101"/>
        <end position="110"/>
    </location>
</feature>
<organism evidence="2 3">
    <name type="scientific">Octopus vulgaris</name>
    <name type="common">Common octopus</name>
    <dbReference type="NCBI Taxonomy" id="6645"/>
    <lineage>
        <taxon>Eukaryota</taxon>
        <taxon>Metazoa</taxon>
        <taxon>Spiralia</taxon>
        <taxon>Lophotrochozoa</taxon>
        <taxon>Mollusca</taxon>
        <taxon>Cephalopoda</taxon>
        <taxon>Coleoidea</taxon>
        <taxon>Octopodiformes</taxon>
        <taxon>Octopoda</taxon>
        <taxon>Incirrata</taxon>
        <taxon>Octopodidae</taxon>
        <taxon>Octopus</taxon>
    </lineage>
</organism>
<protein>
    <submittedName>
        <fullName evidence="2">Uncharacterized protein</fullName>
    </submittedName>
</protein>